<evidence type="ECO:0000313" key="2">
    <source>
        <dbReference type="EMBL" id="EYF02046.1"/>
    </source>
</evidence>
<comment type="caution">
    <text evidence="2">The sequence shown here is derived from an EMBL/GenBank/DDBJ whole genome shotgun (WGS) entry which is preliminary data.</text>
</comment>
<evidence type="ECO:0000256" key="1">
    <source>
        <dbReference type="SAM" id="SignalP"/>
    </source>
</evidence>
<gene>
    <name evidence="2" type="ORF">CAP_7525</name>
</gene>
<name>A0A017T0K3_9BACT</name>
<dbReference type="SMART" id="SM00028">
    <property type="entry name" value="TPR"/>
    <property type="match status" value="2"/>
</dbReference>
<dbReference type="Gene3D" id="1.25.40.10">
    <property type="entry name" value="Tetratricopeptide repeat domain"/>
    <property type="match status" value="1"/>
</dbReference>
<evidence type="ECO:0008006" key="4">
    <source>
        <dbReference type="Google" id="ProtNLM"/>
    </source>
</evidence>
<sequence length="207" mass="21126">MKRLARPAASAALLAFALAACSLGACSKERPGDPTSGPAAGSTCAPCDGTRTVVDPTLLAFLSKARAAHHRADLAMEAADAASAIRALDALVAGAAPPGALPEVAEVTADTRARLADLRSAQGDFDAAQRDLDAGLALAREPSHFRGHLIEVRGLVEERRAKALAAQGNTEAADRARKAAVAAYEEAITIQEKVIADSLEAAGGKGR</sequence>
<dbReference type="eggNOG" id="ENOG5030TI4">
    <property type="taxonomic scope" value="Bacteria"/>
</dbReference>
<protein>
    <recommendedName>
        <fullName evidence="4">Lipoprotein</fullName>
    </recommendedName>
</protein>
<dbReference type="InterPro" id="IPR011990">
    <property type="entry name" value="TPR-like_helical_dom_sf"/>
</dbReference>
<dbReference type="EMBL" id="ASRX01000067">
    <property type="protein sequence ID" value="EYF02046.1"/>
    <property type="molecule type" value="Genomic_DNA"/>
</dbReference>
<feature type="chain" id="PRO_5001496199" description="Lipoprotein" evidence="1">
    <location>
        <begin position="28"/>
        <end position="207"/>
    </location>
</feature>
<keyword evidence="1" id="KW-0732">Signal</keyword>
<dbReference type="RefSeq" id="WP_231511829.1">
    <property type="nucleotide sequence ID" value="NZ_ASRX01000067.1"/>
</dbReference>
<keyword evidence="3" id="KW-1185">Reference proteome</keyword>
<dbReference type="SUPFAM" id="SSF48452">
    <property type="entry name" value="TPR-like"/>
    <property type="match status" value="1"/>
</dbReference>
<organism evidence="2 3">
    <name type="scientific">Chondromyces apiculatus DSM 436</name>
    <dbReference type="NCBI Taxonomy" id="1192034"/>
    <lineage>
        <taxon>Bacteria</taxon>
        <taxon>Pseudomonadati</taxon>
        <taxon>Myxococcota</taxon>
        <taxon>Polyangia</taxon>
        <taxon>Polyangiales</taxon>
        <taxon>Polyangiaceae</taxon>
        <taxon>Chondromyces</taxon>
    </lineage>
</organism>
<feature type="signal peptide" evidence="1">
    <location>
        <begin position="1"/>
        <end position="27"/>
    </location>
</feature>
<evidence type="ECO:0000313" key="3">
    <source>
        <dbReference type="Proteomes" id="UP000019678"/>
    </source>
</evidence>
<dbReference type="InterPro" id="IPR019734">
    <property type="entry name" value="TPR_rpt"/>
</dbReference>
<proteinExistence type="predicted"/>
<dbReference type="Proteomes" id="UP000019678">
    <property type="component" value="Unassembled WGS sequence"/>
</dbReference>
<dbReference type="STRING" id="1192034.CAP_7525"/>
<accession>A0A017T0K3</accession>
<reference evidence="2 3" key="1">
    <citation type="submission" date="2013-05" db="EMBL/GenBank/DDBJ databases">
        <title>Genome assembly of Chondromyces apiculatus DSM 436.</title>
        <authorList>
            <person name="Sharma G."/>
            <person name="Khatri I."/>
            <person name="Kaur C."/>
            <person name="Mayilraj S."/>
            <person name="Subramanian S."/>
        </authorList>
    </citation>
    <scope>NUCLEOTIDE SEQUENCE [LARGE SCALE GENOMIC DNA]</scope>
    <source>
        <strain evidence="2 3">DSM 436</strain>
    </source>
</reference>
<dbReference type="AlphaFoldDB" id="A0A017T0K3"/>
<dbReference type="PROSITE" id="PS51257">
    <property type="entry name" value="PROKAR_LIPOPROTEIN"/>
    <property type="match status" value="1"/>
</dbReference>